<accession>A0ABW9KN97</accession>
<organism evidence="2 3">
    <name type="scientific">Terriglobus aquaticus</name>
    <dbReference type="NCBI Taxonomy" id="940139"/>
    <lineage>
        <taxon>Bacteria</taxon>
        <taxon>Pseudomonadati</taxon>
        <taxon>Acidobacteriota</taxon>
        <taxon>Terriglobia</taxon>
        <taxon>Terriglobales</taxon>
        <taxon>Acidobacteriaceae</taxon>
        <taxon>Terriglobus</taxon>
    </lineage>
</organism>
<reference evidence="2 3" key="1">
    <citation type="submission" date="2024-12" db="EMBL/GenBank/DDBJ databases">
        <authorList>
            <person name="Lee Y."/>
        </authorList>
    </citation>
    <scope>NUCLEOTIDE SEQUENCE [LARGE SCALE GENOMIC DNA]</scope>
    <source>
        <strain evidence="2 3">03SUJ4</strain>
    </source>
</reference>
<dbReference type="EMBL" id="JBJYXY010000001">
    <property type="protein sequence ID" value="MFN2977277.1"/>
    <property type="molecule type" value="Genomic_DNA"/>
</dbReference>
<proteinExistence type="predicted"/>
<keyword evidence="3" id="KW-1185">Reference proteome</keyword>
<protein>
    <submittedName>
        <fullName evidence="2">SseB family protein</fullName>
    </submittedName>
</protein>
<dbReference type="InterPro" id="IPR009839">
    <property type="entry name" value="SseB_N"/>
</dbReference>
<evidence type="ECO:0000313" key="3">
    <source>
        <dbReference type="Proteomes" id="UP001634747"/>
    </source>
</evidence>
<gene>
    <name evidence="2" type="ORF">ACK2TP_16020</name>
</gene>
<name>A0ABW9KN97_9BACT</name>
<evidence type="ECO:0000259" key="1">
    <source>
        <dbReference type="Pfam" id="PF07179"/>
    </source>
</evidence>
<comment type="caution">
    <text evidence="2">The sequence shown here is derived from an EMBL/GenBank/DDBJ whole genome shotgun (WGS) entry which is preliminary data.</text>
</comment>
<feature type="domain" description="SseB protein N-terminal" evidence="1">
    <location>
        <begin position="7"/>
        <end position="116"/>
    </location>
</feature>
<sequence length="128" mass="13850">MEPSNDLDRAILAARAGSLSQQDFIAALVHSTIAVPSRTEVLTELSEIRPILLDKGNETFVAAFTEPSYADAFRHMAGFCVEIEALAWLRAIPRDIGLVINPGMDAAIQFSAAGVQQIVRNFSPVPIN</sequence>
<dbReference type="Proteomes" id="UP001634747">
    <property type="component" value="Unassembled WGS sequence"/>
</dbReference>
<dbReference type="RefSeq" id="WP_263414553.1">
    <property type="nucleotide sequence ID" value="NZ_BAABBH010000001.1"/>
</dbReference>
<evidence type="ECO:0000313" key="2">
    <source>
        <dbReference type="EMBL" id="MFN2977277.1"/>
    </source>
</evidence>
<dbReference type="Pfam" id="PF07179">
    <property type="entry name" value="SseB"/>
    <property type="match status" value="1"/>
</dbReference>